<dbReference type="KEGG" id="nik:F5I99_12445"/>
<proteinExistence type="predicted"/>
<reference evidence="1 2" key="1">
    <citation type="submission" date="2019-09" db="EMBL/GenBank/DDBJ databases">
        <title>Nitrincola iocasae sp. nov., a bacterium isolated from the sediment collected at a cold seep field in South China Sea.</title>
        <authorList>
            <person name="Zhang H."/>
            <person name="Wang H."/>
            <person name="Li C."/>
        </authorList>
    </citation>
    <scope>NUCLEOTIDE SEQUENCE [LARGE SCALE GENOMIC DNA]</scope>
    <source>
        <strain evidence="1 2">KXZD1103</strain>
    </source>
</reference>
<gene>
    <name evidence="1" type="ORF">F5I99_12445</name>
</gene>
<evidence type="ECO:0000313" key="2">
    <source>
        <dbReference type="Proteomes" id="UP000325606"/>
    </source>
</evidence>
<sequence>MFTGASAMNRMMLFITALLIGGCASIPSDLRTATEQTLLPFSSTVTTEPSGQIARWGGEIAKVSNLQQGSLLEVVEFSLNASGRPVKADTSGGRFRILVSGFIDPAIYVPGRLVTVLGSFSATEEDKVGDQAYLFPVLQSEQLHLWPEIEEPSNCNCNYDPFSFHRSFMMRPIIIVPADN</sequence>
<dbReference type="PANTHER" id="PTHR37530">
    <property type="entry name" value="OUTER MEMBRANE PROTEIN SLP"/>
    <property type="match status" value="1"/>
</dbReference>
<dbReference type="PANTHER" id="PTHR37530:SF1">
    <property type="entry name" value="OUTER MEMBRANE PROTEIN SLP"/>
    <property type="match status" value="1"/>
</dbReference>
<keyword evidence="2" id="KW-1185">Reference proteome</keyword>
<name>A0A5J6LF30_9GAMM</name>
<dbReference type="EMBL" id="CP044222">
    <property type="protein sequence ID" value="QEW07244.1"/>
    <property type="molecule type" value="Genomic_DNA"/>
</dbReference>
<organism evidence="1 2">
    <name type="scientific">Nitrincola iocasae</name>
    <dbReference type="NCBI Taxonomy" id="2614693"/>
    <lineage>
        <taxon>Bacteria</taxon>
        <taxon>Pseudomonadati</taxon>
        <taxon>Pseudomonadota</taxon>
        <taxon>Gammaproteobacteria</taxon>
        <taxon>Oceanospirillales</taxon>
        <taxon>Oceanospirillaceae</taxon>
        <taxon>Nitrincola</taxon>
    </lineage>
</organism>
<accession>A0A5J6LF30</accession>
<dbReference type="Pfam" id="PF03843">
    <property type="entry name" value="Slp"/>
    <property type="match status" value="1"/>
</dbReference>
<dbReference type="Proteomes" id="UP000325606">
    <property type="component" value="Chromosome"/>
</dbReference>
<keyword evidence="1" id="KW-0449">Lipoprotein</keyword>
<evidence type="ECO:0000313" key="1">
    <source>
        <dbReference type="EMBL" id="QEW07244.1"/>
    </source>
</evidence>
<protein>
    <submittedName>
        <fullName evidence="1">Slp/YeaY family lipoprotein</fullName>
    </submittedName>
</protein>
<dbReference type="AlphaFoldDB" id="A0A5J6LF30"/>
<dbReference type="InterPro" id="IPR004658">
    <property type="entry name" value="OMP_Slp"/>
</dbReference>
<dbReference type="GO" id="GO:0019867">
    <property type="term" value="C:outer membrane"/>
    <property type="evidence" value="ECO:0007669"/>
    <property type="project" value="InterPro"/>
</dbReference>
<dbReference type="PIRSF" id="PIRSF004982">
    <property type="entry name" value="SlP"/>
    <property type="match status" value="1"/>
</dbReference>